<organism evidence="1 2">
    <name type="scientific">Actinoplanes palleronii</name>
    <dbReference type="NCBI Taxonomy" id="113570"/>
    <lineage>
        <taxon>Bacteria</taxon>
        <taxon>Bacillati</taxon>
        <taxon>Actinomycetota</taxon>
        <taxon>Actinomycetes</taxon>
        <taxon>Micromonosporales</taxon>
        <taxon>Micromonosporaceae</taxon>
        <taxon>Actinoplanes</taxon>
    </lineage>
</organism>
<evidence type="ECO:0000313" key="2">
    <source>
        <dbReference type="Proteomes" id="UP000624709"/>
    </source>
</evidence>
<gene>
    <name evidence="1" type="ORF">Apa02nite_003180</name>
</gene>
<accession>A0ABQ4B1S8</accession>
<name>A0ABQ4B1S8_9ACTN</name>
<keyword evidence="2" id="KW-1185">Reference proteome</keyword>
<reference evidence="1 2" key="1">
    <citation type="submission" date="2021-01" db="EMBL/GenBank/DDBJ databases">
        <title>Whole genome shotgun sequence of Actinoplanes palleronii NBRC 14916.</title>
        <authorList>
            <person name="Komaki H."/>
            <person name="Tamura T."/>
        </authorList>
    </citation>
    <scope>NUCLEOTIDE SEQUENCE [LARGE SCALE GENOMIC DNA]</scope>
    <source>
        <strain evidence="1 2">NBRC 14916</strain>
    </source>
</reference>
<sequence>MTAAPRGSGRCDMIEICHCMIGFPFPDQCFPFAPTASVVMTTLGPLPKTDNAFIRAILEPTTRRAGPDAAQPILISVGPCGRGMASDVFGCGWAGAAGVRARR</sequence>
<protein>
    <submittedName>
        <fullName evidence="1">Uncharacterized protein</fullName>
    </submittedName>
</protein>
<proteinExistence type="predicted"/>
<evidence type="ECO:0000313" key="1">
    <source>
        <dbReference type="EMBL" id="GIE64210.1"/>
    </source>
</evidence>
<dbReference type="EMBL" id="BOMS01000007">
    <property type="protein sequence ID" value="GIE64210.1"/>
    <property type="molecule type" value="Genomic_DNA"/>
</dbReference>
<dbReference type="Proteomes" id="UP000624709">
    <property type="component" value="Unassembled WGS sequence"/>
</dbReference>
<comment type="caution">
    <text evidence="1">The sequence shown here is derived from an EMBL/GenBank/DDBJ whole genome shotgun (WGS) entry which is preliminary data.</text>
</comment>